<evidence type="ECO:0000313" key="2">
    <source>
        <dbReference type="Proteomes" id="UP000752696"/>
    </source>
</evidence>
<feature type="non-terminal residue" evidence="1">
    <location>
        <position position="47"/>
    </location>
</feature>
<proteinExistence type="predicted"/>
<organism evidence="1 2">
    <name type="scientific">Heterotrigona itama</name>
    <dbReference type="NCBI Taxonomy" id="395501"/>
    <lineage>
        <taxon>Eukaryota</taxon>
        <taxon>Metazoa</taxon>
        <taxon>Ecdysozoa</taxon>
        <taxon>Arthropoda</taxon>
        <taxon>Hexapoda</taxon>
        <taxon>Insecta</taxon>
        <taxon>Pterygota</taxon>
        <taxon>Neoptera</taxon>
        <taxon>Endopterygota</taxon>
        <taxon>Hymenoptera</taxon>
        <taxon>Apocrita</taxon>
        <taxon>Aculeata</taxon>
        <taxon>Apoidea</taxon>
        <taxon>Anthophila</taxon>
        <taxon>Apidae</taxon>
        <taxon>Heterotrigona</taxon>
    </lineage>
</organism>
<sequence>MFALVERRVILCITPSAEEKVAKNCLRSDCWVHNVEDKRTSLLTDSQ</sequence>
<evidence type="ECO:0000313" key="1">
    <source>
        <dbReference type="EMBL" id="CAD1474077.1"/>
    </source>
</evidence>
<keyword evidence="2" id="KW-1185">Reference proteome</keyword>
<gene>
    <name evidence="1" type="ORF">MHI_LOCUS427644</name>
</gene>
<comment type="caution">
    <text evidence="1">The sequence shown here is derived from an EMBL/GenBank/DDBJ whole genome shotgun (WGS) entry which is preliminary data.</text>
</comment>
<dbReference type="AlphaFoldDB" id="A0A6V7H3D1"/>
<dbReference type="EMBL" id="CAJDYZ010007141">
    <property type="protein sequence ID" value="CAD1474077.1"/>
    <property type="molecule type" value="Genomic_DNA"/>
</dbReference>
<dbReference type="Proteomes" id="UP000752696">
    <property type="component" value="Unassembled WGS sequence"/>
</dbReference>
<reference evidence="1" key="1">
    <citation type="submission" date="2020-07" db="EMBL/GenBank/DDBJ databases">
        <authorList>
            <person name="Nazaruddin N."/>
        </authorList>
    </citation>
    <scope>NUCLEOTIDE SEQUENCE</scope>
</reference>
<protein>
    <submittedName>
        <fullName evidence="1">Uncharacterized protein</fullName>
    </submittedName>
</protein>
<accession>A0A6V7H3D1</accession>
<name>A0A6V7H3D1_9HYME</name>